<dbReference type="EMBL" id="SLWB01000006">
    <property type="protein sequence ID" value="TCN68525.1"/>
    <property type="molecule type" value="Genomic_DNA"/>
</dbReference>
<evidence type="ECO:0000256" key="5">
    <source>
        <dbReference type="ARBA" id="ARBA00022829"/>
    </source>
</evidence>
<dbReference type="InterPro" id="IPR002104">
    <property type="entry name" value="Integrase_catalytic"/>
</dbReference>
<dbReference type="InterPro" id="IPR044068">
    <property type="entry name" value="CB"/>
</dbReference>
<keyword evidence="9 10" id="KW-0131">Cell cycle</keyword>
<gene>
    <name evidence="10" type="primary">xerC</name>
    <name evidence="13" type="ORF">CLV25_106107</name>
</gene>
<evidence type="ECO:0000256" key="4">
    <source>
        <dbReference type="ARBA" id="ARBA00022618"/>
    </source>
</evidence>
<keyword evidence="7 10" id="KW-0238">DNA-binding</keyword>
<dbReference type="PROSITE" id="PS51900">
    <property type="entry name" value="CB"/>
    <property type="match status" value="1"/>
</dbReference>
<proteinExistence type="inferred from homology"/>
<feature type="active site" evidence="10">
    <location>
        <position position="244"/>
    </location>
</feature>
<evidence type="ECO:0000256" key="8">
    <source>
        <dbReference type="ARBA" id="ARBA00023172"/>
    </source>
</evidence>
<dbReference type="GO" id="GO:0051301">
    <property type="term" value="P:cell division"/>
    <property type="evidence" value="ECO:0007669"/>
    <property type="project" value="UniProtKB-KW"/>
</dbReference>
<dbReference type="Pfam" id="PF02899">
    <property type="entry name" value="Phage_int_SAM_1"/>
    <property type="match status" value="1"/>
</dbReference>
<dbReference type="GO" id="GO:0009037">
    <property type="term" value="F:tyrosine-based site-specific recombinase activity"/>
    <property type="evidence" value="ECO:0007669"/>
    <property type="project" value="UniProtKB-UniRule"/>
</dbReference>
<dbReference type="InterPro" id="IPR004107">
    <property type="entry name" value="Integrase_SAM-like_N"/>
</dbReference>
<dbReference type="AlphaFoldDB" id="A0A4R2EJM5"/>
<dbReference type="NCBIfam" id="NF001399">
    <property type="entry name" value="PRK00283.1"/>
    <property type="match status" value="1"/>
</dbReference>
<dbReference type="InterPro" id="IPR050090">
    <property type="entry name" value="Tyrosine_recombinase_XerCD"/>
</dbReference>
<sequence length="301" mass="35008">MEWINYKTDYLNFLRLEKSLSENSLMAYERDFNKLSSFVEKNYPKLPPTAVSQQHLEEFLASLYDDGLNARSQARVLSSIKGFYKFLMLEDEIEEDPTELIQGPKLDRKLPHVLSVEEIDLLINAIDLSKLEGSRNRAILETLYSCGLRVSEAINLRLSDLFFKEEYIRIIGKGDKERLVPINQKAIGYIEKYLVDRSRLNINPKSENILFLNRRGNQLTRVMVFTIIKDLSRKVGLNKKISPHTFRHSFASHLFERGADLKVIQELLGHETIITTEIYTHLEKEHLREVLLMHHPRAVAP</sequence>
<evidence type="ECO:0000256" key="9">
    <source>
        <dbReference type="ARBA" id="ARBA00023306"/>
    </source>
</evidence>
<reference evidence="13 14" key="1">
    <citation type="submission" date="2019-03" db="EMBL/GenBank/DDBJ databases">
        <title>Genomic Encyclopedia of Archaeal and Bacterial Type Strains, Phase II (KMG-II): from individual species to whole genera.</title>
        <authorList>
            <person name="Goeker M."/>
        </authorList>
    </citation>
    <scope>NUCLEOTIDE SEQUENCE [LARGE SCALE GENOMIC DNA]</scope>
    <source>
        <strain evidence="13 14">RL-C</strain>
    </source>
</reference>
<dbReference type="RefSeq" id="WP_131839105.1">
    <property type="nucleotide sequence ID" value="NZ_SLWB01000006.1"/>
</dbReference>
<evidence type="ECO:0000256" key="7">
    <source>
        <dbReference type="ARBA" id="ARBA00023125"/>
    </source>
</evidence>
<comment type="similarity">
    <text evidence="10">Belongs to the 'phage' integrase family. XerC subfamily.</text>
</comment>
<dbReference type="NCBIfam" id="TIGR02225">
    <property type="entry name" value="recomb_XerD"/>
    <property type="match status" value="1"/>
</dbReference>
<evidence type="ECO:0000313" key="14">
    <source>
        <dbReference type="Proteomes" id="UP000294830"/>
    </source>
</evidence>
<accession>A0A4R2EJM5</accession>
<keyword evidence="8 10" id="KW-0233">DNA recombination</keyword>
<dbReference type="Gene3D" id="1.10.443.10">
    <property type="entry name" value="Intergrase catalytic core"/>
    <property type="match status" value="1"/>
</dbReference>
<keyword evidence="14" id="KW-1185">Reference proteome</keyword>
<dbReference type="InterPro" id="IPR013762">
    <property type="entry name" value="Integrase-like_cat_sf"/>
</dbReference>
<dbReference type="HAMAP" id="MF_01808">
    <property type="entry name" value="Recomb_XerC_XerD"/>
    <property type="match status" value="1"/>
</dbReference>
<keyword evidence="6 10" id="KW-0229">DNA integration</keyword>
<dbReference type="Gene3D" id="1.10.150.130">
    <property type="match status" value="1"/>
</dbReference>
<keyword evidence="3 10" id="KW-0963">Cytoplasm</keyword>
<feature type="active site" evidence="10">
    <location>
        <position position="270"/>
    </location>
</feature>
<feature type="domain" description="Tyr recombinase" evidence="11">
    <location>
        <begin position="109"/>
        <end position="292"/>
    </location>
</feature>
<keyword evidence="4 10" id="KW-0132">Cell division</keyword>
<dbReference type="PANTHER" id="PTHR30349:SF81">
    <property type="entry name" value="TYROSINE RECOMBINASE XERC"/>
    <property type="match status" value="1"/>
</dbReference>
<evidence type="ECO:0000313" key="13">
    <source>
        <dbReference type="EMBL" id="TCN68525.1"/>
    </source>
</evidence>
<dbReference type="OrthoDB" id="9801717at2"/>
<comment type="function">
    <text evidence="10">Site-specific tyrosine recombinase, which acts by catalyzing the cutting and rejoining of the recombining DNA molecules. The XerC-XerD complex is essential to convert dimers of the bacterial chromosome into monomers to permit their segregation at cell division. It also contributes to the segregational stability of plasmids.</text>
</comment>
<dbReference type="PANTHER" id="PTHR30349">
    <property type="entry name" value="PHAGE INTEGRASE-RELATED"/>
    <property type="match status" value="1"/>
</dbReference>
<dbReference type="GO" id="GO:0006313">
    <property type="term" value="P:DNA transposition"/>
    <property type="evidence" value="ECO:0007669"/>
    <property type="project" value="UniProtKB-UniRule"/>
</dbReference>
<dbReference type="Pfam" id="PF00589">
    <property type="entry name" value="Phage_integrase"/>
    <property type="match status" value="1"/>
</dbReference>
<feature type="domain" description="Core-binding (CB)" evidence="12">
    <location>
        <begin position="1"/>
        <end position="88"/>
    </location>
</feature>
<protein>
    <recommendedName>
        <fullName evidence="10">Tyrosine recombinase XerC</fullName>
    </recommendedName>
</protein>
<evidence type="ECO:0000256" key="6">
    <source>
        <dbReference type="ARBA" id="ARBA00022908"/>
    </source>
</evidence>
<dbReference type="InterPro" id="IPR023009">
    <property type="entry name" value="Tyrosine_recombinase_XerC/XerD"/>
</dbReference>
<keyword evidence="5 10" id="KW-0159">Chromosome partition</keyword>
<evidence type="ECO:0000256" key="3">
    <source>
        <dbReference type="ARBA" id="ARBA00022490"/>
    </source>
</evidence>
<dbReference type="GO" id="GO:0003677">
    <property type="term" value="F:DNA binding"/>
    <property type="evidence" value="ECO:0007669"/>
    <property type="project" value="UniProtKB-UniRule"/>
</dbReference>
<feature type="active site" evidence="10">
    <location>
        <position position="173"/>
    </location>
</feature>
<dbReference type="InterPro" id="IPR010998">
    <property type="entry name" value="Integrase_recombinase_N"/>
</dbReference>
<feature type="active site" evidence="10">
    <location>
        <position position="149"/>
    </location>
</feature>
<feature type="active site" evidence="10">
    <location>
        <position position="247"/>
    </location>
</feature>
<dbReference type="PROSITE" id="PS51898">
    <property type="entry name" value="TYR_RECOMBINASE"/>
    <property type="match status" value="1"/>
</dbReference>
<evidence type="ECO:0000256" key="10">
    <source>
        <dbReference type="HAMAP-Rule" id="MF_01808"/>
    </source>
</evidence>
<evidence type="ECO:0000256" key="1">
    <source>
        <dbReference type="ARBA" id="ARBA00004496"/>
    </source>
</evidence>
<comment type="subcellular location">
    <subcellularLocation>
        <location evidence="1 10">Cytoplasm</location>
    </subcellularLocation>
</comment>
<name>A0A4R2EJM5_9BACT</name>
<comment type="subunit">
    <text evidence="10">Forms a cyclic heterotetrameric complex composed of two molecules of XerC and two molecules of XerD.</text>
</comment>
<evidence type="ECO:0000259" key="12">
    <source>
        <dbReference type="PROSITE" id="PS51900"/>
    </source>
</evidence>
<dbReference type="Proteomes" id="UP000294830">
    <property type="component" value="Unassembled WGS sequence"/>
</dbReference>
<dbReference type="GO" id="GO:0007059">
    <property type="term" value="P:chromosome segregation"/>
    <property type="evidence" value="ECO:0007669"/>
    <property type="project" value="UniProtKB-UniRule"/>
</dbReference>
<evidence type="ECO:0000259" key="11">
    <source>
        <dbReference type="PROSITE" id="PS51898"/>
    </source>
</evidence>
<dbReference type="InterPro" id="IPR011932">
    <property type="entry name" value="Recomb_XerD"/>
</dbReference>
<dbReference type="GO" id="GO:0005737">
    <property type="term" value="C:cytoplasm"/>
    <property type="evidence" value="ECO:0007669"/>
    <property type="project" value="UniProtKB-SubCell"/>
</dbReference>
<dbReference type="NCBIfam" id="NF040815">
    <property type="entry name" value="recomb_XerA_Arch"/>
    <property type="match status" value="1"/>
</dbReference>
<evidence type="ECO:0000256" key="2">
    <source>
        <dbReference type="ARBA" id="ARBA00010450"/>
    </source>
</evidence>
<organism evidence="13 14">
    <name type="scientific">Acetobacteroides hydrogenigenes</name>
    <dbReference type="NCBI Taxonomy" id="979970"/>
    <lineage>
        <taxon>Bacteria</taxon>
        <taxon>Pseudomonadati</taxon>
        <taxon>Bacteroidota</taxon>
        <taxon>Bacteroidia</taxon>
        <taxon>Bacteroidales</taxon>
        <taxon>Rikenellaceae</taxon>
        <taxon>Acetobacteroides</taxon>
    </lineage>
</organism>
<dbReference type="InterPro" id="IPR011010">
    <property type="entry name" value="DNA_brk_join_enz"/>
</dbReference>
<dbReference type="CDD" id="cd00798">
    <property type="entry name" value="INT_XerDC_C"/>
    <property type="match status" value="1"/>
</dbReference>
<comment type="caution">
    <text evidence="13">The sequence shown here is derived from an EMBL/GenBank/DDBJ whole genome shotgun (WGS) entry which is preliminary data.</text>
</comment>
<feature type="active site" description="O-(3'-phospho-DNA)-tyrosine intermediate" evidence="10">
    <location>
        <position position="279"/>
    </location>
</feature>
<comment type="similarity">
    <text evidence="2">Belongs to the 'phage' integrase family. XerD subfamily.</text>
</comment>
<dbReference type="SUPFAM" id="SSF56349">
    <property type="entry name" value="DNA breaking-rejoining enzymes"/>
    <property type="match status" value="1"/>
</dbReference>